<feature type="non-terminal residue" evidence="1">
    <location>
        <position position="75"/>
    </location>
</feature>
<gene>
    <name evidence="1" type="ORF">MYCIT1_LOCUS11890</name>
</gene>
<comment type="caution">
    <text evidence="1">The sequence shown here is derived from an EMBL/GenBank/DDBJ whole genome shotgun (WGS) entry which is preliminary data.</text>
</comment>
<dbReference type="EMBL" id="CAVNYO010000138">
    <property type="protein sequence ID" value="CAK5268598.1"/>
    <property type="molecule type" value="Genomic_DNA"/>
</dbReference>
<name>A0AAD2Q2E8_9AGAR</name>
<proteinExistence type="predicted"/>
<organism evidence="1 2">
    <name type="scientific">Mycena citricolor</name>
    <dbReference type="NCBI Taxonomy" id="2018698"/>
    <lineage>
        <taxon>Eukaryota</taxon>
        <taxon>Fungi</taxon>
        <taxon>Dikarya</taxon>
        <taxon>Basidiomycota</taxon>
        <taxon>Agaricomycotina</taxon>
        <taxon>Agaricomycetes</taxon>
        <taxon>Agaricomycetidae</taxon>
        <taxon>Agaricales</taxon>
        <taxon>Marasmiineae</taxon>
        <taxon>Mycenaceae</taxon>
        <taxon>Mycena</taxon>
    </lineage>
</organism>
<evidence type="ECO:0000313" key="2">
    <source>
        <dbReference type="Proteomes" id="UP001295794"/>
    </source>
</evidence>
<evidence type="ECO:0000313" key="1">
    <source>
        <dbReference type="EMBL" id="CAK5268598.1"/>
    </source>
</evidence>
<sequence>MLPRTTVLTMNTAAILRVAFRTSLLDEGRRAGPDRRMPLGKCRPAPGTSRRVYSLALACWRLRGVGTGRTGIDPT</sequence>
<protein>
    <submittedName>
        <fullName evidence="1">Uncharacterized protein</fullName>
    </submittedName>
</protein>
<keyword evidence="2" id="KW-1185">Reference proteome</keyword>
<reference evidence="1" key="1">
    <citation type="submission" date="2023-11" db="EMBL/GenBank/DDBJ databases">
        <authorList>
            <person name="De Vega J J."/>
            <person name="De Vega J J."/>
        </authorList>
    </citation>
    <scope>NUCLEOTIDE SEQUENCE</scope>
</reference>
<dbReference type="AlphaFoldDB" id="A0AAD2Q2E8"/>
<dbReference type="Proteomes" id="UP001295794">
    <property type="component" value="Unassembled WGS sequence"/>
</dbReference>
<accession>A0AAD2Q2E8</accession>